<accession>A0A1X6P314</accession>
<reference evidence="2 3" key="1">
    <citation type="submission" date="2017-03" db="EMBL/GenBank/DDBJ databases">
        <title>WGS assembly of Porphyra umbilicalis.</title>
        <authorList>
            <person name="Brawley S.H."/>
            <person name="Blouin N.A."/>
            <person name="Ficko-Blean E."/>
            <person name="Wheeler G.L."/>
            <person name="Lohr M."/>
            <person name="Goodson H.V."/>
            <person name="Jenkins J.W."/>
            <person name="Blaby-Haas C.E."/>
            <person name="Helliwell K.E."/>
            <person name="Chan C."/>
            <person name="Marriage T."/>
            <person name="Bhattacharya D."/>
            <person name="Klein A.S."/>
            <person name="Badis Y."/>
            <person name="Brodie J."/>
            <person name="Cao Y."/>
            <person name="Collen J."/>
            <person name="Dittami S.M."/>
            <person name="Gachon C.M."/>
            <person name="Green B.R."/>
            <person name="Karpowicz S."/>
            <person name="Kim J.W."/>
            <person name="Kudahl U."/>
            <person name="Lin S."/>
            <person name="Michel G."/>
            <person name="Mittag M."/>
            <person name="Olson B.J."/>
            <person name="Pangilinan J."/>
            <person name="Peng Y."/>
            <person name="Qiu H."/>
            <person name="Shu S."/>
            <person name="Singer J.T."/>
            <person name="Smith A.G."/>
            <person name="Sprecher B.N."/>
            <person name="Wagner V."/>
            <person name="Wang W."/>
            <person name="Wang Z.-Y."/>
            <person name="Yan J."/>
            <person name="Yarish C."/>
            <person name="Zoeuner-Riek S."/>
            <person name="Zhuang Y."/>
            <person name="Zou Y."/>
            <person name="Lindquist E.A."/>
            <person name="Grimwood J."/>
            <person name="Barry K."/>
            <person name="Rokhsar D.S."/>
            <person name="Schmutz J."/>
            <person name="Stiller J.W."/>
            <person name="Grossman A.R."/>
            <person name="Prochnik S.E."/>
        </authorList>
    </citation>
    <scope>NUCLEOTIDE SEQUENCE [LARGE SCALE GENOMIC DNA]</scope>
    <source>
        <strain evidence="2">4086291</strain>
    </source>
</reference>
<feature type="compositionally biased region" description="Polar residues" evidence="1">
    <location>
        <begin position="161"/>
        <end position="189"/>
    </location>
</feature>
<evidence type="ECO:0008006" key="4">
    <source>
        <dbReference type="Google" id="ProtNLM"/>
    </source>
</evidence>
<proteinExistence type="predicted"/>
<evidence type="ECO:0000313" key="2">
    <source>
        <dbReference type="EMBL" id="OSX75145.1"/>
    </source>
</evidence>
<dbReference type="Proteomes" id="UP000218209">
    <property type="component" value="Unassembled WGS sequence"/>
</dbReference>
<feature type="region of interest" description="Disordered" evidence="1">
    <location>
        <begin position="158"/>
        <end position="280"/>
    </location>
</feature>
<name>A0A1X6P314_PORUM</name>
<dbReference type="AlphaFoldDB" id="A0A1X6P314"/>
<evidence type="ECO:0000313" key="3">
    <source>
        <dbReference type="Proteomes" id="UP000218209"/>
    </source>
</evidence>
<feature type="region of interest" description="Disordered" evidence="1">
    <location>
        <begin position="444"/>
        <end position="470"/>
    </location>
</feature>
<sequence>MTAFGTWTGFDTACTWDAGADDFGAAGASPLQPTTFTPCTQNTTDSAKLESLLPSLFEFPVGPPPLATIDAEMGDERLSYGSPSPSPSWSSFYLDPVLRFTPTSSPPTLRLQAADDSHLVCLPLLASEPKPPALPPLLAAAAVESAAVEVLPDVVPHQFEDGSSSEDWTPTSPISISGGTFSEDSAWSSERQDDEGIPRPLVASPSGIKQATTATATAKATAGTSKPPVSTGVSTNVENKKQPPTQSPVATGANATARTPASETPVRTVPPPRKRRKATFSKPVPSRFCHLCSRTSPAVRHIVCGALATSSTCRKVVCDRCFTTAGAAGINGVTWDQAVAAGPAWRCCHCVGSCPDRAQCRNYTRTNERLRLMRSASGGAGLGAGGGTTRRAPAARRRVRAKPAAADPDATVPRQLKRKRGHLSPAASCPALGDAIAMERDMTSSRSTGDLGAHLQPPAAPITASEPVQVDAQFCVGGKVGSATGEGRR</sequence>
<gene>
    <name evidence="2" type="ORF">BU14_0254s0025</name>
</gene>
<feature type="compositionally biased region" description="Polar residues" evidence="1">
    <location>
        <begin position="227"/>
        <end position="262"/>
    </location>
</feature>
<feature type="compositionally biased region" description="Low complexity" evidence="1">
    <location>
        <begin position="402"/>
        <end position="412"/>
    </location>
</feature>
<feature type="region of interest" description="Disordered" evidence="1">
    <location>
        <begin position="376"/>
        <end position="412"/>
    </location>
</feature>
<dbReference type="OrthoDB" id="6040at2759"/>
<protein>
    <recommendedName>
        <fullName evidence="4">Zinc-finger domain-containing protein</fullName>
    </recommendedName>
</protein>
<dbReference type="EMBL" id="KV918917">
    <property type="protein sequence ID" value="OSX75145.1"/>
    <property type="molecule type" value="Genomic_DNA"/>
</dbReference>
<evidence type="ECO:0000256" key="1">
    <source>
        <dbReference type="SAM" id="MobiDB-lite"/>
    </source>
</evidence>
<feature type="compositionally biased region" description="Low complexity" evidence="1">
    <location>
        <begin position="211"/>
        <end position="224"/>
    </location>
</feature>
<organism evidence="2 3">
    <name type="scientific">Porphyra umbilicalis</name>
    <name type="common">Purple laver</name>
    <name type="synonym">Red alga</name>
    <dbReference type="NCBI Taxonomy" id="2786"/>
    <lineage>
        <taxon>Eukaryota</taxon>
        <taxon>Rhodophyta</taxon>
        <taxon>Bangiophyceae</taxon>
        <taxon>Bangiales</taxon>
        <taxon>Bangiaceae</taxon>
        <taxon>Porphyra</taxon>
    </lineage>
</organism>
<keyword evidence="3" id="KW-1185">Reference proteome</keyword>
<feature type="compositionally biased region" description="Gly residues" evidence="1">
    <location>
        <begin position="378"/>
        <end position="388"/>
    </location>
</feature>